<dbReference type="Gene3D" id="3.60.21.10">
    <property type="match status" value="1"/>
</dbReference>
<reference evidence="5" key="1">
    <citation type="submission" date="2016-10" db="EMBL/GenBank/DDBJ databases">
        <authorList>
            <person name="Varghese N."/>
            <person name="Submissions S."/>
        </authorList>
    </citation>
    <scope>NUCLEOTIDE SEQUENCE [LARGE SCALE GENOMIC DNA]</scope>
    <source>
        <strain evidence="5">DSM 16108</strain>
    </source>
</reference>
<dbReference type="AlphaFoldDB" id="A0A1I3X9M3"/>
<feature type="domain" description="Calcineurin-like phosphoesterase" evidence="3">
    <location>
        <begin position="45"/>
        <end position="219"/>
    </location>
</feature>
<dbReference type="Pfam" id="PF00149">
    <property type="entry name" value="Metallophos"/>
    <property type="match status" value="1"/>
</dbReference>
<dbReference type="InterPro" id="IPR004843">
    <property type="entry name" value="Calcineurin-like_PHP"/>
</dbReference>
<dbReference type="RefSeq" id="WP_072695332.1">
    <property type="nucleotide sequence ID" value="NZ_FOSJ01000013.1"/>
</dbReference>
<dbReference type="GO" id="GO:0046872">
    <property type="term" value="F:metal ion binding"/>
    <property type="evidence" value="ECO:0007669"/>
    <property type="project" value="UniProtKB-KW"/>
</dbReference>
<dbReference type="PANTHER" id="PTHR31302">
    <property type="entry name" value="TRANSMEMBRANE PROTEIN WITH METALLOPHOSPHOESTERASE DOMAIN-RELATED"/>
    <property type="match status" value="1"/>
</dbReference>
<dbReference type="InterPro" id="IPR029052">
    <property type="entry name" value="Metallo-depent_PP-like"/>
</dbReference>
<proteinExistence type="predicted"/>
<evidence type="ECO:0000313" key="5">
    <source>
        <dbReference type="Proteomes" id="UP000199589"/>
    </source>
</evidence>
<dbReference type="CDD" id="cd07385">
    <property type="entry name" value="MPP_YkuE_C"/>
    <property type="match status" value="1"/>
</dbReference>
<evidence type="ECO:0000313" key="4">
    <source>
        <dbReference type="EMBL" id="SFK16318.1"/>
    </source>
</evidence>
<name>A0A1I3X9M3_9LACT</name>
<dbReference type="EMBL" id="FOSJ01000013">
    <property type="protein sequence ID" value="SFK16318.1"/>
    <property type="molecule type" value="Genomic_DNA"/>
</dbReference>
<evidence type="ECO:0000256" key="2">
    <source>
        <dbReference type="ARBA" id="ARBA00022801"/>
    </source>
</evidence>
<dbReference type="InterPro" id="IPR051158">
    <property type="entry name" value="Metallophosphoesterase_sf"/>
</dbReference>
<dbReference type="STRING" id="258723.GCA_900169305_00768"/>
<keyword evidence="2" id="KW-0378">Hydrolase</keyword>
<dbReference type="SUPFAM" id="SSF56300">
    <property type="entry name" value="Metallo-dependent phosphatases"/>
    <property type="match status" value="1"/>
</dbReference>
<evidence type="ECO:0000256" key="1">
    <source>
        <dbReference type="ARBA" id="ARBA00022723"/>
    </source>
</evidence>
<dbReference type="GO" id="GO:0008758">
    <property type="term" value="F:UDP-2,3-diacylglucosamine hydrolase activity"/>
    <property type="evidence" value="ECO:0007669"/>
    <property type="project" value="TreeGrafter"/>
</dbReference>
<keyword evidence="5" id="KW-1185">Reference proteome</keyword>
<evidence type="ECO:0000259" key="3">
    <source>
        <dbReference type="Pfam" id="PF00149"/>
    </source>
</evidence>
<dbReference type="OrthoDB" id="9780884at2"/>
<keyword evidence="1" id="KW-0479">Metal-binding</keyword>
<dbReference type="GO" id="GO:0016020">
    <property type="term" value="C:membrane"/>
    <property type="evidence" value="ECO:0007669"/>
    <property type="project" value="GOC"/>
</dbReference>
<protein>
    <recommendedName>
        <fullName evidence="3">Calcineurin-like phosphoesterase domain-containing protein</fullName>
    </recommendedName>
</protein>
<organism evidence="4 5">
    <name type="scientific">Marinilactibacillus piezotolerans</name>
    <dbReference type="NCBI Taxonomy" id="258723"/>
    <lineage>
        <taxon>Bacteria</taxon>
        <taxon>Bacillati</taxon>
        <taxon>Bacillota</taxon>
        <taxon>Bacilli</taxon>
        <taxon>Lactobacillales</taxon>
        <taxon>Carnobacteriaceae</taxon>
        <taxon>Marinilactibacillus</taxon>
    </lineage>
</organism>
<sequence>MVWFLVIILLVVGLLVYLYLQNYYLEVDDYTVTIPKLHKNIKGKKILQLSDTHLKPRYNKGYIENVIQKVKDINPDLIVITGDLVQGGLPDLADVPIRKLCDGLSATAPTYMVTGNHDIQTAKFEDLTYVLSTTKVKLLLDEAEWVTFKEDEGGIVLMGLAERPAEEDSPKPRLKYIELTSEMSNQPKILLAHRPEHFKEYLDDKTKAPDLILSGHTHAGQMRIPFIGGAIAPGQGVFPKYDYGIFSDEEDQSKRMIITRGIGNSSFPFRINNRPELVVITLN</sequence>
<accession>A0A1I3X9M3</accession>
<dbReference type="PANTHER" id="PTHR31302:SF31">
    <property type="entry name" value="PHOSPHODIESTERASE YAEI"/>
    <property type="match status" value="1"/>
</dbReference>
<dbReference type="GO" id="GO:0009245">
    <property type="term" value="P:lipid A biosynthetic process"/>
    <property type="evidence" value="ECO:0007669"/>
    <property type="project" value="TreeGrafter"/>
</dbReference>
<gene>
    <name evidence="4" type="ORF">SAMN04488569_101314</name>
</gene>
<dbReference type="Proteomes" id="UP000199589">
    <property type="component" value="Unassembled WGS sequence"/>
</dbReference>